<dbReference type="Pfam" id="PF02635">
    <property type="entry name" value="DsrE"/>
    <property type="match status" value="1"/>
</dbReference>
<evidence type="ECO:0000313" key="2">
    <source>
        <dbReference type="Proteomes" id="UP001595579"/>
    </source>
</evidence>
<comment type="caution">
    <text evidence="1">The sequence shown here is derived from an EMBL/GenBank/DDBJ whole genome shotgun (WGS) entry which is preliminary data.</text>
</comment>
<organism evidence="1 2">
    <name type="scientific">Litchfieldella rifensis</name>
    <dbReference type="NCBI Taxonomy" id="762643"/>
    <lineage>
        <taxon>Bacteria</taxon>
        <taxon>Pseudomonadati</taxon>
        <taxon>Pseudomonadota</taxon>
        <taxon>Gammaproteobacteria</taxon>
        <taxon>Oceanospirillales</taxon>
        <taxon>Halomonadaceae</taxon>
        <taxon>Litchfieldella</taxon>
    </lineage>
</organism>
<dbReference type="SUPFAM" id="SSF75169">
    <property type="entry name" value="DsrEFH-like"/>
    <property type="match status" value="1"/>
</dbReference>
<dbReference type="RefSeq" id="WP_386776851.1">
    <property type="nucleotide sequence ID" value="NZ_JBHRUG010000048.1"/>
</dbReference>
<sequence length="124" mass="13072">MSEFNLANQKFLLNCQYGTDNLERATIMFILATSASKTSETAVFISSNATDLCVRGALDGLVAKGYEPLADLVAQYQANGGLIWVCPVCVKAKGLAQEDLLPGVEIAGAPRTTAYLASGARLLA</sequence>
<accession>A0ABV7LUW7</accession>
<proteinExistence type="predicted"/>
<evidence type="ECO:0000313" key="1">
    <source>
        <dbReference type="EMBL" id="MFC3286085.1"/>
    </source>
</evidence>
<dbReference type="EMBL" id="JBHRUG010000048">
    <property type="protein sequence ID" value="MFC3286085.1"/>
    <property type="molecule type" value="Genomic_DNA"/>
</dbReference>
<dbReference type="InterPro" id="IPR027396">
    <property type="entry name" value="DsrEFH-like"/>
</dbReference>
<dbReference type="InterPro" id="IPR003787">
    <property type="entry name" value="Sulphur_relay_DsrE/F-like"/>
</dbReference>
<name>A0ABV7LUW7_9GAMM</name>
<reference evidence="2" key="1">
    <citation type="journal article" date="2019" name="Int. J. Syst. Evol. Microbiol.">
        <title>The Global Catalogue of Microorganisms (GCM) 10K type strain sequencing project: providing services to taxonomists for standard genome sequencing and annotation.</title>
        <authorList>
            <consortium name="The Broad Institute Genomics Platform"/>
            <consortium name="The Broad Institute Genome Sequencing Center for Infectious Disease"/>
            <person name="Wu L."/>
            <person name="Ma J."/>
        </authorList>
    </citation>
    <scope>NUCLEOTIDE SEQUENCE [LARGE SCALE GENOMIC DNA]</scope>
    <source>
        <strain evidence="2">CECT 7698</strain>
    </source>
</reference>
<protein>
    <submittedName>
        <fullName evidence="1">DsrE family protein</fullName>
    </submittedName>
</protein>
<dbReference type="Proteomes" id="UP001595579">
    <property type="component" value="Unassembled WGS sequence"/>
</dbReference>
<keyword evidence="2" id="KW-1185">Reference proteome</keyword>
<dbReference type="Gene3D" id="3.40.1260.10">
    <property type="entry name" value="DsrEFH-like"/>
    <property type="match status" value="1"/>
</dbReference>
<gene>
    <name evidence="1" type="ORF">ACFOEV_21010</name>
</gene>